<keyword evidence="4" id="KW-0109">Calcium transport</keyword>
<keyword evidence="10" id="KW-0406">Ion transport</keyword>
<evidence type="ECO:0000259" key="15">
    <source>
        <dbReference type="PROSITE" id="PS50222"/>
    </source>
</evidence>
<dbReference type="InterPro" id="IPR039800">
    <property type="entry name" value="MICU1/2/3"/>
</dbReference>
<keyword evidence="12" id="KW-0472">Membrane</keyword>
<dbReference type="Gene3D" id="1.10.238.10">
    <property type="entry name" value="EF-hand"/>
    <property type="match status" value="1"/>
</dbReference>
<protein>
    <recommendedName>
        <fullName evidence="14">Calcium uptake protein 1, mitochondrial</fullName>
    </recommendedName>
</protein>
<evidence type="ECO:0000313" key="16">
    <source>
        <dbReference type="EMBL" id="MEQ2177706.1"/>
    </source>
</evidence>
<evidence type="ECO:0000256" key="6">
    <source>
        <dbReference type="ARBA" id="ARBA00022737"/>
    </source>
</evidence>
<gene>
    <name evidence="16" type="primary">MICU1</name>
    <name evidence="16" type="ORF">GOODEAATRI_006410</name>
</gene>
<dbReference type="SMART" id="SM00054">
    <property type="entry name" value="EFh"/>
    <property type="match status" value="1"/>
</dbReference>
<dbReference type="PROSITE" id="PS50222">
    <property type="entry name" value="EF_HAND_2"/>
    <property type="match status" value="1"/>
</dbReference>
<evidence type="ECO:0000256" key="11">
    <source>
        <dbReference type="ARBA" id="ARBA00023128"/>
    </source>
</evidence>
<keyword evidence="8" id="KW-0106">Calcium</keyword>
<dbReference type="InterPro" id="IPR002048">
    <property type="entry name" value="EF_hand_dom"/>
</dbReference>
<dbReference type="SUPFAM" id="SSF47473">
    <property type="entry name" value="EF-hand"/>
    <property type="match status" value="1"/>
</dbReference>
<dbReference type="EMBL" id="JAHRIO010060275">
    <property type="protein sequence ID" value="MEQ2177706.1"/>
    <property type="molecule type" value="Genomic_DNA"/>
</dbReference>
<evidence type="ECO:0000256" key="7">
    <source>
        <dbReference type="ARBA" id="ARBA00022792"/>
    </source>
</evidence>
<evidence type="ECO:0000256" key="5">
    <source>
        <dbReference type="ARBA" id="ARBA00022723"/>
    </source>
</evidence>
<dbReference type="PANTHER" id="PTHR12294:SF1">
    <property type="entry name" value="CALCIUM UPTAKE PROTEIN 1, MITOCHONDRIAL"/>
    <property type="match status" value="1"/>
</dbReference>
<dbReference type="PANTHER" id="PTHR12294">
    <property type="entry name" value="EF HAND DOMAIN FAMILY A1,A2-RELATED"/>
    <property type="match status" value="1"/>
</dbReference>
<comment type="subcellular location">
    <subcellularLocation>
        <location evidence="1">Mitochondrion inner membrane</location>
    </subcellularLocation>
    <subcellularLocation>
        <location evidence="2">Mitochondrion intermembrane space</location>
    </subcellularLocation>
</comment>
<dbReference type="InterPro" id="IPR011992">
    <property type="entry name" value="EF-hand-dom_pair"/>
</dbReference>
<keyword evidence="17" id="KW-1185">Reference proteome</keyword>
<keyword evidence="5" id="KW-0479">Metal-binding</keyword>
<comment type="caution">
    <text evidence="16">The sequence shown here is derived from an EMBL/GenBank/DDBJ whole genome shotgun (WGS) entry which is preliminary data.</text>
</comment>
<reference evidence="16 17" key="1">
    <citation type="submission" date="2021-06" db="EMBL/GenBank/DDBJ databases">
        <authorList>
            <person name="Palmer J.M."/>
        </authorList>
    </citation>
    <scope>NUCLEOTIDE SEQUENCE [LARGE SCALE GENOMIC DNA]</scope>
    <source>
        <strain evidence="16 17">GA_2019</strain>
        <tissue evidence="16">Muscle</tissue>
    </source>
</reference>
<evidence type="ECO:0000256" key="8">
    <source>
        <dbReference type="ARBA" id="ARBA00022837"/>
    </source>
</evidence>
<evidence type="ECO:0000256" key="12">
    <source>
        <dbReference type="ARBA" id="ARBA00023136"/>
    </source>
</evidence>
<keyword evidence="7" id="KW-0999">Mitochondrion inner membrane</keyword>
<organism evidence="16 17">
    <name type="scientific">Goodea atripinnis</name>
    <dbReference type="NCBI Taxonomy" id="208336"/>
    <lineage>
        <taxon>Eukaryota</taxon>
        <taxon>Metazoa</taxon>
        <taxon>Chordata</taxon>
        <taxon>Craniata</taxon>
        <taxon>Vertebrata</taxon>
        <taxon>Euteleostomi</taxon>
        <taxon>Actinopterygii</taxon>
        <taxon>Neopterygii</taxon>
        <taxon>Teleostei</taxon>
        <taxon>Neoteleostei</taxon>
        <taxon>Acanthomorphata</taxon>
        <taxon>Ovalentaria</taxon>
        <taxon>Atherinomorphae</taxon>
        <taxon>Cyprinodontiformes</taxon>
        <taxon>Goodeidae</taxon>
        <taxon>Goodea</taxon>
    </lineage>
</organism>
<dbReference type="PROSITE" id="PS00018">
    <property type="entry name" value="EF_HAND_1"/>
    <property type="match status" value="1"/>
</dbReference>
<name>A0ABV0P1Z0_9TELE</name>
<comment type="similarity">
    <text evidence="13">Belongs to the MICU1 family. MICU1 subfamily.</text>
</comment>
<evidence type="ECO:0000256" key="3">
    <source>
        <dbReference type="ARBA" id="ARBA00022448"/>
    </source>
</evidence>
<keyword evidence="9" id="KW-0809">Transit peptide</keyword>
<evidence type="ECO:0000313" key="17">
    <source>
        <dbReference type="Proteomes" id="UP001476798"/>
    </source>
</evidence>
<evidence type="ECO:0000256" key="14">
    <source>
        <dbReference type="ARBA" id="ARBA00040181"/>
    </source>
</evidence>
<evidence type="ECO:0000256" key="1">
    <source>
        <dbReference type="ARBA" id="ARBA00004273"/>
    </source>
</evidence>
<accession>A0ABV0P1Z0</accession>
<evidence type="ECO:0000256" key="10">
    <source>
        <dbReference type="ARBA" id="ARBA00023065"/>
    </source>
</evidence>
<dbReference type="Proteomes" id="UP001476798">
    <property type="component" value="Unassembled WGS sequence"/>
</dbReference>
<dbReference type="InterPro" id="IPR018247">
    <property type="entry name" value="EF_Hand_1_Ca_BS"/>
</dbReference>
<keyword evidence="11" id="KW-0496">Mitochondrion</keyword>
<evidence type="ECO:0000256" key="9">
    <source>
        <dbReference type="ARBA" id="ARBA00022946"/>
    </source>
</evidence>
<proteinExistence type="inferred from homology"/>
<sequence>MRHRDRSTTGNTLKTAGCSSALTTYFFGEDLKGKLTIGSFLEFQRKLQHDVLKLEGITFEEVENFFTFLKNVNDVDTALSFYHMAGASIDKVTMKQVARTVAKVELSDHVCDVVFALFDCDGNGELSNKEFIAIMKQRLMRGLEKPKDMGFTRLVRAMWKCAQDTAWDFAAPKT</sequence>
<feature type="domain" description="EF-hand" evidence="15">
    <location>
        <begin position="106"/>
        <end position="141"/>
    </location>
</feature>
<evidence type="ECO:0000256" key="13">
    <source>
        <dbReference type="ARBA" id="ARBA00038333"/>
    </source>
</evidence>
<evidence type="ECO:0000256" key="2">
    <source>
        <dbReference type="ARBA" id="ARBA00004569"/>
    </source>
</evidence>
<keyword evidence="3" id="KW-0813">Transport</keyword>
<dbReference type="Pfam" id="PF13833">
    <property type="entry name" value="EF-hand_8"/>
    <property type="match status" value="1"/>
</dbReference>
<evidence type="ECO:0000256" key="4">
    <source>
        <dbReference type="ARBA" id="ARBA00022568"/>
    </source>
</evidence>
<keyword evidence="6" id="KW-0677">Repeat</keyword>